<dbReference type="GO" id="GO:0032993">
    <property type="term" value="C:protein-DNA complex"/>
    <property type="evidence" value="ECO:0007669"/>
    <property type="project" value="TreeGrafter"/>
</dbReference>
<dbReference type="PANTHER" id="PTHR43003">
    <property type="entry name" value="DNA-3-METHYLADENINE GLYCOSYLASE"/>
    <property type="match status" value="1"/>
</dbReference>
<dbReference type="GO" id="GO:0006285">
    <property type="term" value="P:base-excision repair, AP site formation"/>
    <property type="evidence" value="ECO:0007669"/>
    <property type="project" value="UniProtKB-ARBA"/>
</dbReference>
<dbReference type="InterPro" id="IPR011257">
    <property type="entry name" value="DNA_glycosylase"/>
</dbReference>
<comment type="caution">
    <text evidence="5">The sequence shown here is derived from an EMBL/GenBank/DDBJ whole genome shotgun (WGS) entry which is preliminary data.</text>
</comment>
<dbReference type="GO" id="GO:0008725">
    <property type="term" value="F:DNA-3-methyladenine glycosylase activity"/>
    <property type="evidence" value="ECO:0007669"/>
    <property type="project" value="TreeGrafter"/>
</dbReference>
<reference evidence="5 6" key="1">
    <citation type="submission" date="2020-11" db="EMBL/GenBank/DDBJ databases">
        <title>Kefir isolates.</title>
        <authorList>
            <person name="Marcisauskas S."/>
            <person name="Kim Y."/>
            <person name="Blasche S."/>
        </authorList>
    </citation>
    <scope>NUCLEOTIDE SEQUENCE [LARGE SCALE GENOMIC DNA]</scope>
    <source>
        <strain evidence="5 6">OG2</strain>
    </source>
</reference>
<dbReference type="Gene3D" id="1.10.1670.40">
    <property type="match status" value="1"/>
</dbReference>
<accession>A0A9P7B4N5</accession>
<evidence type="ECO:0000256" key="2">
    <source>
        <dbReference type="ARBA" id="ARBA00022763"/>
    </source>
</evidence>
<dbReference type="OrthoDB" id="415889at2759"/>
<dbReference type="InterPro" id="IPR000035">
    <property type="entry name" value="Alkylbase_DNA_glycsylse_CS"/>
</dbReference>
<dbReference type="GO" id="GO:0005634">
    <property type="term" value="C:nucleus"/>
    <property type="evidence" value="ECO:0007669"/>
    <property type="project" value="TreeGrafter"/>
</dbReference>
<dbReference type="PROSITE" id="PS00516">
    <property type="entry name" value="ALKYLBASE_DNA_GLYCOS"/>
    <property type="match status" value="1"/>
</dbReference>
<dbReference type="AlphaFoldDB" id="A0A9P7B4N5"/>
<dbReference type="GO" id="GO:0043916">
    <property type="term" value="F:DNA-7-methylguanine glycosylase activity"/>
    <property type="evidence" value="ECO:0007669"/>
    <property type="project" value="TreeGrafter"/>
</dbReference>
<dbReference type="InterPro" id="IPR051912">
    <property type="entry name" value="Alkylbase_DNA_Glycosylase/TA"/>
</dbReference>
<dbReference type="EMBL" id="PUHR01000199">
    <property type="protein sequence ID" value="KAG0659112.1"/>
    <property type="molecule type" value="Genomic_DNA"/>
</dbReference>
<keyword evidence="2" id="KW-0227">DNA damage</keyword>
<organism evidence="5 6">
    <name type="scientific">Maudiozyma exigua</name>
    <name type="common">Yeast</name>
    <name type="synonym">Kazachstania exigua</name>
    <dbReference type="NCBI Taxonomy" id="34358"/>
    <lineage>
        <taxon>Eukaryota</taxon>
        <taxon>Fungi</taxon>
        <taxon>Dikarya</taxon>
        <taxon>Ascomycota</taxon>
        <taxon>Saccharomycotina</taxon>
        <taxon>Saccharomycetes</taxon>
        <taxon>Saccharomycetales</taxon>
        <taxon>Saccharomycetaceae</taxon>
        <taxon>Maudiozyma</taxon>
    </lineage>
</organism>
<gene>
    <name evidence="5" type="primary">MAG1</name>
    <name evidence="5" type="ORF">C6P45_001909</name>
</gene>
<name>A0A9P7B4N5_MAUEX</name>
<evidence type="ECO:0000256" key="3">
    <source>
        <dbReference type="ARBA" id="ARBA00023204"/>
    </source>
</evidence>
<dbReference type="Gene3D" id="1.10.340.30">
    <property type="entry name" value="Hypothetical protein, domain 2"/>
    <property type="match status" value="1"/>
</dbReference>
<dbReference type="GO" id="GO:0006307">
    <property type="term" value="P:DNA alkylation repair"/>
    <property type="evidence" value="ECO:0007669"/>
    <property type="project" value="TreeGrafter"/>
</dbReference>
<dbReference type="SUPFAM" id="SSF48150">
    <property type="entry name" value="DNA-glycosylase"/>
    <property type="match status" value="1"/>
</dbReference>
<dbReference type="Pfam" id="PF00730">
    <property type="entry name" value="HhH-GPD"/>
    <property type="match status" value="1"/>
</dbReference>
<dbReference type="InterPro" id="IPR003265">
    <property type="entry name" value="HhH-GPD_domain"/>
</dbReference>
<evidence type="ECO:0000256" key="1">
    <source>
        <dbReference type="ARBA" id="ARBA00010817"/>
    </source>
</evidence>
<evidence type="ECO:0000313" key="6">
    <source>
        <dbReference type="Proteomes" id="UP000750334"/>
    </source>
</evidence>
<dbReference type="SMART" id="SM00478">
    <property type="entry name" value="ENDO3c"/>
    <property type="match status" value="1"/>
</dbReference>
<feature type="domain" description="HhH-GPD" evidence="4">
    <location>
        <begin position="103"/>
        <end position="275"/>
    </location>
</feature>
<evidence type="ECO:0000259" key="4">
    <source>
        <dbReference type="SMART" id="SM00478"/>
    </source>
</evidence>
<keyword evidence="3" id="KW-0234">DNA repair</keyword>
<sequence length="311" mass="35915">MKRAADDLYDGTDAELLDGSATKLMKLEDGVENVIIRQEYRDRHIPEFNKAIDFILGLDPSLVPVINKGDFELFKKDELRLDGEPSDEAKLQNAFSKLGGAIIGQQISNSAARSIRIRFMALFDEMFPLYKELKQYMTFSENVKTMRDCGLSQRKVTYLESLATYFSDNEPKLIQMYYHNETDNDDEIEEDLVAGFKGIGPWTAKMFLVSGLRRINVFAPEDVGVARGFSRYISDKPNLLKELMKDRDVIKKSKIKHKKFNWKVYDLDIMERCAERFAPYKTVFMFILWRLSGTGKLDVTMDVENQFVNTL</sequence>
<dbReference type="PANTHER" id="PTHR43003:SF5">
    <property type="entry name" value="DNA-3-METHYLADENINE GLYCOSYLASE"/>
    <property type="match status" value="1"/>
</dbReference>
<evidence type="ECO:0000313" key="5">
    <source>
        <dbReference type="EMBL" id="KAG0659112.1"/>
    </source>
</evidence>
<proteinExistence type="inferred from homology"/>
<protein>
    <submittedName>
        <fullName evidence="5">3-methyladenine DNA glycosylase</fullName>
    </submittedName>
</protein>
<dbReference type="Proteomes" id="UP000750334">
    <property type="component" value="Unassembled WGS sequence"/>
</dbReference>
<dbReference type="GO" id="GO:0032131">
    <property type="term" value="F:alkylated DNA binding"/>
    <property type="evidence" value="ECO:0007669"/>
    <property type="project" value="TreeGrafter"/>
</dbReference>
<keyword evidence="6" id="KW-1185">Reference proteome</keyword>
<comment type="similarity">
    <text evidence="1">Belongs to the alkylbase DNA glycosidase AlkA family.</text>
</comment>